<dbReference type="RefSeq" id="WP_379023353.1">
    <property type="nucleotide sequence ID" value="NZ_JBHRTA010000038.1"/>
</dbReference>
<gene>
    <name evidence="4" type="ORF">ACFOET_13175</name>
</gene>
<dbReference type="InterPro" id="IPR050834">
    <property type="entry name" value="Glycosyltransf_2"/>
</dbReference>
<dbReference type="EC" id="2.4.-.-" evidence="4"/>
<organism evidence="4 5">
    <name type="scientific">Parapedobacter deserti</name>
    <dbReference type="NCBI Taxonomy" id="1912957"/>
    <lineage>
        <taxon>Bacteria</taxon>
        <taxon>Pseudomonadati</taxon>
        <taxon>Bacteroidota</taxon>
        <taxon>Sphingobacteriia</taxon>
        <taxon>Sphingobacteriales</taxon>
        <taxon>Sphingobacteriaceae</taxon>
        <taxon>Parapedobacter</taxon>
    </lineage>
</organism>
<reference evidence="5" key="1">
    <citation type="journal article" date="2019" name="Int. J. Syst. Evol. Microbiol.">
        <title>The Global Catalogue of Microorganisms (GCM) 10K type strain sequencing project: providing services to taxonomists for standard genome sequencing and annotation.</title>
        <authorList>
            <consortium name="The Broad Institute Genomics Platform"/>
            <consortium name="The Broad Institute Genome Sequencing Center for Infectious Disease"/>
            <person name="Wu L."/>
            <person name="Ma J."/>
        </authorList>
    </citation>
    <scope>NUCLEOTIDE SEQUENCE [LARGE SCALE GENOMIC DNA]</scope>
    <source>
        <strain evidence="5">KCTC 52416</strain>
    </source>
</reference>
<evidence type="ECO:0000259" key="3">
    <source>
        <dbReference type="Pfam" id="PF02709"/>
    </source>
</evidence>
<keyword evidence="4" id="KW-0328">Glycosyltransferase</keyword>
<dbReference type="InterPro" id="IPR027791">
    <property type="entry name" value="Galactosyl_T_C"/>
</dbReference>
<dbReference type="PANTHER" id="PTHR43685:SF3">
    <property type="entry name" value="SLR2126 PROTEIN"/>
    <property type="match status" value="1"/>
</dbReference>
<feature type="domain" description="Galactosyltransferase C-terminal" evidence="3">
    <location>
        <begin position="172"/>
        <end position="237"/>
    </location>
</feature>
<dbReference type="PANTHER" id="PTHR43685">
    <property type="entry name" value="GLYCOSYLTRANSFERASE"/>
    <property type="match status" value="1"/>
</dbReference>
<dbReference type="Gene3D" id="3.90.550.10">
    <property type="entry name" value="Spore Coat Polysaccharide Biosynthesis Protein SpsA, Chain A"/>
    <property type="match status" value="1"/>
</dbReference>
<dbReference type="SUPFAM" id="SSF53448">
    <property type="entry name" value="Nucleotide-diphospho-sugar transferases"/>
    <property type="match status" value="1"/>
</dbReference>
<dbReference type="InterPro" id="IPR029044">
    <property type="entry name" value="Nucleotide-diphossugar_trans"/>
</dbReference>
<dbReference type="InterPro" id="IPR001173">
    <property type="entry name" value="Glyco_trans_2-like"/>
</dbReference>
<evidence type="ECO:0000259" key="2">
    <source>
        <dbReference type="Pfam" id="PF00535"/>
    </source>
</evidence>
<dbReference type="EMBL" id="JBHRTA010000038">
    <property type="protein sequence ID" value="MFC3198570.1"/>
    <property type="molecule type" value="Genomic_DNA"/>
</dbReference>
<dbReference type="GO" id="GO:0016757">
    <property type="term" value="F:glycosyltransferase activity"/>
    <property type="evidence" value="ECO:0007669"/>
    <property type="project" value="UniProtKB-KW"/>
</dbReference>
<evidence type="ECO:0000313" key="5">
    <source>
        <dbReference type="Proteomes" id="UP001595526"/>
    </source>
</evidence>
<proteinExistence type="predicted"/>
<dbReference type="Pfam" id="PF02709">
    <property type="entry name" value="Glyco_transf_7C"/>
    <property type="match status" value="1"/>
</dbReference>
<keyword evidence="5" id="KW-1185">Reference proteome</keyword>
<sequence length="269" mass="31088">MKVSLIISVYKNTLFLKTILDNLRYQTIKPDEVIISEDGDSQEMRDFLAGYESPDTALVHVTQADDGWRKNRALNRAIVTASHEYLIFIDGDCVLHSRFVQNHLRLSRPRDILAGKRVKVGPRYSDQLCRMPLPRFQRGTIRRIRQLAKDGGKFVEEAVYLPLNRVTAFAIRKLGITGIKGCNFSCYKEAMLDINGFDEDYVRPAVGEDHDLVWRFQGLGYRIVSVKHFAVQYHLYHPESWVSQEENLALLRRKQASEQYRCLNGIIKL</sequence>
<accession>A0ABV7JKF5</accession>
<keyword evidence="1 4" id="KW-0808">Transferase</keyword>
<dbReference type="Proteomes" id="UP001595526">
    <property type="component" value="Unassembled WGS sequence"/>
</dbReference>
<protein>
    <submittedName>
        <fullName evidence="4">Glycosyltransferase</fullName>
        <ecNumber evidence="4">2.4.-.-</ecNumber>
    </submittedName>
</protein>
<evidence type="ECO:0000256" key="1">
    <source>
        <dbReference type="ARBA" id="ARBA00022679"/>
    </source>
</evidence>
<comment type="caution">
    <text evidence="4">The sequence shown here is derived from an EMBL/GenBank/DDBJ whole genome shotgun (WGS) entry which is preliminary data.</text>
</comment>
<feature type="domain" description="Glycosyltransferase 2-like" evidence="2">
    <location>
        <begin position="4"/>
        <end position="120"/>
    </location>
</feature>
<name>A0ABV7JKF5_9SPHI</name>
<evidence type="ECO:0000313" key="4">
    <source>
        <dbReference type="EMBL" id="MFC3198570.1"/>
    </source>
</evidence>
<dbReference type="Pfam" id="PF00535">
    <property type="entry name" value="Glycos_transf_2"/>
    <property type="match status" value="1"/>
</dbReference>